<gene>
    <name evidence="2" type="ORF">A3A20_02240</name>
</gene>
<protein>
    <recommendedName>
        <fullName evidence="1">DUF7768 domain-containing protein</fullName>
    </recommendedName>
</protein>
<proteinExistence type="predicted"/>
<feature type="domain" description="DUF7768" evidence="1">
    <location>
        <begin position="4"/>
        <end position="101"/>
    </location>
</feature>
<dbReference type="AlphaFoldDB" id="A0A1F8DSY9"/>
<evidence type="ECO:0000313" key="2">
    <source>
        <dbReference type="EMBL" id="OGM91731.1"/>
    </source>
</evidence>
<dbReference type="InterPro" id="IPR056670">
    <property type="entry name" value="DUF7768"/>
</dbReference>
<name>A0A1F8DSY9_9BACT</name>
<accession>A0A1F8DSY9</accession>
<dbReference type="Proteomes" id="UP000178946">
    <property type="component" value="Unassembled WGS sequence"/>
</dbReference>
<organism evidence="2 3">
    <name type="scientific">Candidatus Wolfebacteria bacterium RIFCSPLOWO2_01_FULL_45_19</name>
    <dbReference type="NCBI Taxonomy" id="1802557"/>
    <lineage>
        <taxon>Bacteria</taxon>
        <taxon>Candidatus Wolfeibacteriota</taxon>
    </lineage>
</organism>
<dbReference type="Pfam" id="PF24963">
    <property type="entry name" value="DUF7768"/>
    <property type="match status" value="1"/>
</dbReference>
<evidence type="ECO:0000313" key="3">
    <source>
        <dbReference type="Proteomes" id="UP000178946"/>
    </source>
</evidence>
<evidence type="ECO:0000259" key="1">
    <source>
        <dbReference type="Pfam" id="PF24963"/>
    </source>
</evidence>
<reference evidence="2 3" key="1">
    <citation type="journal article" date="2016" name="Nat. Commun.">
        <title>Thousands of microbial genomes shed light on interconnected biogeochemical processes in an aquifer system.</title>
        <authorList>
            <person name="Anantharaman K."/>
            <person name="Brown C.T."/>
            <person name="Hug L.A."/>
            <person name="Sharon I."/>
            <person name="Castelle C.J."/>
            <person name="Probst A.J."/>
            <person name="Thomas B.C."/>
            <person name="Singh A."/>
            <person name="Wilkins M.J."/>
            <person name="Karaoz U."/>
            <person name="Brodie E.L."/>
            <person name="Williams K.H."/>
            <person name="Hubbard S.S."/>
            <person name="Banfield J.F."/>
        </authorList>
    </citation>
    <scope>NUCLEOTIDE SEQUENCE [LARGE SCALE GENOMIC DNA]</scope>
</reference>
<dbReference type="Gene3D" id="3.40.50.10400">
    <property type="entry name" value="Hypothetical protein PA1492"/>
    <property type="match status" value="1"/>
</dbReference>
<comment type="caution">
    <text evidence="2">The sequence shown here is derived from an EMBL/GenBank/DDBJ whole genome shotgun (WGS) entry which is preliminary data.</text>
</comment>
<dbReference type="SUPFAM" id="SSF52309">
    <property type="entry name" value="N-(deoxy)ribosyltransferase-like"/>
    <property type="match status" value="1"/>
</dbReference>
<dbReference type="EMBL" id="MGIR01000001">
    <property type="protein sequence ID" value="OGM91731.1"/>
    <property type="molecule type" value="Genomic_DNA"/>
</dbReference>
<dbReference type="STRING" id="1802557.A3A20_02240"/>
<sequence>MPFKIVFIAGPYFGSGNREEIEKNIREAEKYQIALANAGVGFFCAHNHTEHFQDKASAVEEFYKELDFEFLKRSANAVLAMPNWEKSLGARREIEWAKQQKDLPIFYPKSPDDISEIVRWAKQ</sequence>